<dbReference type="PANTHER" id="PTHR42678">
    <property type="entry name" value="AMIDASE"/>
    <property type="match status" value="1"/>
</dbReference>
<organism evidence="3 4">
    <name type="scientific">Actinomadura parmotrematis</name>
    <dbReference type="NCBI Taxonomy" id="2864039"/>
    <lineage>
        <taxon>Bacteria</taxon>
        <taxon>Bacillati</taxon>
        <taxon>Actinomycetota</taxon>
        <taxon>Actinomycetes</taxon>
        <taxon>Streptosporangiales</taxon>
        <taxon>Thermomonosporaceae</taxon>
        <taxon>Actinomadura</taxon>
    </lineage>
</organism>
<evidence type="ECO:0000313" key="3">
    <source>
        <dbReference type="EMBL" id="MBW8483203.1"/>
    </source>
</evidence>
<dbReference type="InterPro" id="IPR036928">
    <property type="entry name" value="AS_sf"/>
</dbReference>
<keyword evidence="4" id="KW-1185">Reference proteome</keyword>
<reference evidence="3 4" key="1">
    <citation type="submission" date="2021-07" db="EMBL/GenBank/DDBJ databases">
        <title>Actinomadura sp. PM05-2 isolated from lichen.</title>
        <authorList>
            <person name="Somphong A."/>
            <person name="Phongsopitanun W."/>
            <person name="Tanasupawat S."/>
            <person name="Peongsungnone V."/>
        </authorList>
    </citation>
    <scope>NUCLEOTIDE SEQUENCE [LARGE SCALE GENOMIC DNA]</scope>
    <source>
        <strain evidence="3 4">PM05-2</strain>
    </source>
</reference>
<proteinExistence type="predicted"/>
<protein>
    <submittedName>
        <fullName evidence="3">Amidase</fullName>
    </submittedName>
</protein>
<dbReference type="Gene3D" id="3.90.1300.10">
    <property type="entry name" value="Amidase signature (AS) domain"/>
    <property type="match status" value="2"/>
</dbReference>
<accession>A0ABS7FUL0</accession>
<dbReference type="SUPFAM" id="SSF75304">
    <property type="entry name" value="Amidase signature (AS) enzymes"/>
    <property type="match status" value="1"/>
</dbReference>
<comment type="caution">
    <text evidence="3">The sequence shown here is derived from an EMBL/GenBank/DDBJ whole genome shotgun (WGS) entry which is preliminary data.</text>
</comment>
<gene>
    <name evidence="3" type="ORF">K1Y72_12540</name>
</gene>
<feature type="domain" description="Amidase" evidence="2">
    <location>
        <begin position="153"/>
        <end position="292"/>
    </location>
</feature>
<dbReference type="PANTHER" id="PTHR42678:SF34">
    <property type="entry name" value="OS04G0183300 PROTEIN"/>
    <property type="match status" value="1"/>
</dbReference>
<dbReference type="InterPro" id="IPR023631">
    <property type="entry name" value="Amidase_dom"/>
</dbReference>
<name>A0ABS7FUL0_9ACTN</name>
<evidence type="ECO:0000256" key="1">
    <source>
        <dbReference type="SAM" id="MobiDB-lite"/>
    </source>
</evidence>
<evidence type="ECO:0000313" key="4">
    <source>
        <dbReference type="Proteomes" id="UP000774570"/>
    </source>
</evidence>
<evidence type="ECO:0000259" key="2">
    <source>
        <dbReference type="Pfam" id="PF01425"/>
    </source>
</evidence>
<dbReference type="RefSeq" id="WP_220166273.1">
    <property type="nucleotide sequence ID" value="NZ_JAIBOA010000007.1"/>
</dbReference>
<dbReference type="EMBL" id="JAIBOA010000007">
    <property type="protein sequence ID" value="MBW8483203.1"/>
    <property type="molecule type" value="Genomic_DNA"/>
</dbReference>
<feature type="region of interest" description="Disordered" evidence="1">
    <location>
        <begin position="392"/>
        <end position="413"/>
    </location>
</feature>
<dbReference type="Pfam" id="PF01425">
    <property type="entry name" value="Amidase"/>
    <property type="match status" value="1"/>
</dbReference>
<dbReference type="Proteomes" id="UP000774570">
    <property type="component" value="Unassembled WGS sequence"/>
</dbReference>
<sequence length="413" mass="43380">MNREPARRLFLARNGVAAGPAPVAVPARPRVAVLPASVRLRPEALEDPAEATLAEAAWLIREGLLTPASLVAAYLARIDAHDNLYQAYAEVLADEARAAAARPAEGPLAGLPMVAGDSFAAERLRAAGAIVLGTASTTTANAWAPINPARDAGTACAVAARLAVAGVGTARTGGVLPPALRQNLTAIRPTMGRSLAHGRDVAGPLARDAMDAAMVLSVLAGPDPHDPRTLGLPPLPDLVRAATPIRRAKRVRLRRPTWIGVPADYPRTPAHKEFLATLERIGGVRLREVAYPQGWDLLSGPFTDGRPAERAKAHLLRELLLEGALESCDLLLQPGPTPFAALGLPEAAFPIGFDATGMPVGTILGGGPYEEDRLLEVVAAYQAETSWHLRRPADPPQIMRAPARGPLTAVRSA</sequence>